<comment type="caution">
    <text evidence="5">The sequence shown here is derived from an EMBL/GenBank/DDBJ whole genome shotgun (WGS) entry which is preliminary data.</text>
</comment>
<keyword evidence="2" id="KW-0547">Nucleotide-binding</keyword>
<sequence>MTNIVEATALVKSYGNFKALDGVDLAIPSGSISGLIGPNGAGKTTTLKSLIGLCDVEGELVVAGRDPRVSRHKLMEDVCFIADVGILPKWFTVNQVIDYVEAVHPRFDRKKAEKFLSTTDIPAKKRIKNLSKGMVTQLHLAMVMSIDVKLLVLDEPTLGLDIIYRKEFYDRLLNDYYDGNRTIIISTHQVEEIETLLSHLVFINKGKIVLDSQMSDIAEIYTEVLVDADMVQQADELKPIHIRTLLGKKSYTFEAVDKAQLQELGELYTPSVADLFVAKMSEDRHG</sequence>
<evidence type="ECO:0000256" key="2">
    <source>
        <dbReference type="ARBA" id="ARBA00022741"/>
    </source>
</evidence>
<evidence type="ECO:0000313" key="5">
    <source>
        <dbReference type="EMBL" id="PCJ24767.1"/>
    </source>
</evidence>
<keyword evidence="3 5" id="KW-0067">ATP-binding</keyword>
<organism evidence="5 6">
    <name type="scientific">SAR86 cluster bacterium</name>
    <dbReference type="NCBI Taxonomy" id="2030880"/>
    <lineage>
        <taxon>Bacteria</taxon>
        <taxon>Pseudomonadati</taxon>
        <taxon>Pseudomonadota</taxon>
        <taxon>Gammaproteobacteria</taxon>
        <taxon>SAR86 cluster</taxon>
    </lineage>
</organism>
<name>A0A2A5AZN0_9GAMM</name>
<dbReference type="PANTHER" id="PTHR42939:SF1">
    <property type="entry name" value="ABC TRANSPORTER ATP-BINDING PROTEIN ALBC-RELATED"/>
    <property type="match status" value="1"/>
</dbReference>
<dbReference type="AlphaFoldDB" id="A0A2A5AZN0"/>
<dbReference type="PROSITE" id="PS50893">
    <property type="entry name" value="ABC_TRANSPORTER_2"/>
    <property type="match status" value="1"/>
</dbReference>
<reference evidence="6" key="1">
    <citation type="submission" date="2017-08" db="EMBL/GenBank/DDBJ databases">
        <title>A dynamic microbial community with high functional redundancy inhabits the cold, oxic subseafloor aquifer.</title>
        <authorList>
            <person name="Tully B.J."/>
            <person name="Wheat C.G."/>
            <person name="Glazer B.T."/>
            <person name="Huber J.A."/>
        </authorList>
    </citation>
    <scope>NUCLEOTIDE SEQUENCE [LARGE SCALE GENOMIC DNA]</scope>
</reference>
<dbReference type="Proteomes" id="UP000218327">
    <property type="component" value="Unassembled WGS sequence"/>
</dbReference>
<dbReference type="GO" id="GO:0005524">
    <property type="term" value="F:ATP binding"/>
    <property type="evidence" value="ECO:0007669"/>
    <property type="project" value="UniProtKB-KW"/>
</dbReference>
<dbReference type="InterPro" id="IPR051782">
    <property type="entry name" value="ABC_Transporter_VariousFunc"/>
</dbReference>
<dbReference type="Gene3D" id="3.40.50.300">
    <property type="entry name" value="P-loop containing nucleotide triphosphate hydrolases"/>
    <property type="match status" value="1"/>
</dbReference>
<accession>A0A2A5AZN0</accession>
<evidence type="ECO:0000313" key="6">
    <source>
        <dbReference type="Proteomes" id="UP000218327"/>
    </source>
</evidence>
<protein>
    <submittedName>
        <fullName evidence="5">Multidrug ABC transporter ATP-binding protein</fullName>
    </submittedName>
</protein>
<dbReference type="InterPro" id="IPR003439">
    <property type="entry name" value="ABC_transporter-like_ATP-bd"/>
</dbReference>
<evidence type="ECO:0000259" key="4">
    <source>
        <dbReference type="PROSITE" id="PS50893"/>
    </source>
</evidence>
<feature type="domain" description="ABC transporter" evidence="4">
    <location>
        <begin position="5"/>
        <end position="230"/>
    </location>
</feature>
<gene>
    <name evidence="5" type="ORF">COA96_08850</name>
</gene>
<proteinExistence type="predicted"/>
<evidence type="ECO:0000256" key="1">
    <source>
        <dbReference type="ARBA" id="ARBA00022448"/>
    </source>
</evidence>
<dbReference type="PANTHER" id="PTHR42939">
    <property type="entry name" value="ABC TRANSPORTER ATP-BINDING PROTEIN ALBC-RELATED"/>
    <property type="match status" value="1"/>
</dbReference>
<keyword evidence="1" id="KW-0813">Transport</keyword>
<dbReference type="EMBL" id="NVVJ01000023">
    <property type="protein sequence ID" value="PCJ24767.1"/>
    <property type="molecule type" value="Genomic_DNA"/>
</dbReference>
<dbReference type="InterPro" id="IPR027417">
    <property type="entry name" value="P-loop_NTPase"/>
</dbReference>
<dbReference type="SUPFAM" id="SSF52540">
    <property type="entry name" value="P-loop containing nucleoside triphosphate hydrolases"/>
    <property type="match status" value="1"/>
</dbReference>
<dbReference type="InterPro" id="IPR003593">
    <property type="entry name" value="AAA+_ATPase"/>
</dbReference>
<dbReference type="SMART" id="SM00382">
    <property type="entry name" value="AAA"/>
    <property type="match status" value="1"/>
</dbReference>
<dbReference type="Pfam" id="PF00005">
    <property type="entry name" value="ABC_tran"/>
    <property type="match status" value="1"/>
</dbReference>
<dbReference type="GO" id="GO:0016887">
    <property type="term" value="F:ATP hydrolysis activity"/>
    <property type="evidence" value="ECO:0007669"/>
    <property type="project" value="InterPro"/>
</dbReference>
<dbReference type="CDD" id="cd03230">
    <property type="entry name" value="ABC_DR_subfamily_A"/>
    <property type="match status" value="1"/>
</dbReference>
<evidence type="ECO:0000256" key="3">
    <source>
        <dbReference type="ARBA" id="ARBA00022840"/>
    </source>
</evidence>